<dbReference type="Proteomes" id="UP001327459">
    <property type="component" value="Chromosome"/>
</dbReference>
<evidence type="ECO:0000259" key="9">
    <source>
        <dbReference type="Pfam" id="PF00266"/>
    </source>
</evidence>
<accession>A0ABZ0YTC8</accession>
<evidence type="ECO:0000256" key="3">
    <source>
        <dbReference type="ARBA" id="ARBA00010447"/>
    </source>
</evidence>
<protein>
    <recommendedName>
        <fullName evidence="8">Cysteine desulfurase</fullName>
        <ecNumber evidence="8">2.8.1.7</ecNumber>
    </recommendedName>
</protein>
<dbReference type="Pfam" id="PF00266">
    <property type="entry name" value="Aminotran_5"/>
    <property type="match status" value="1"/>
</dbReference>
<comment type="cofactor">
    <cofactor evidence="1 7">
        <name>pyridoxal 5'-phosphate</name>
        <dbReference type="ChEBI" id="CHEBI:597326"/>
    </cofactor>
</comment>
<dbReference type="InterPro" id="IPR015421">
    <property type="entry name" value="PyrdxlP-dep_Trfase_major"/>
</dbReference>
<dbReference type="GO" id="GO:0031071">
    <property type="term" value="F:cysteine desulfurase activity"/>
    <property type="evidence" value="ECO:0007669"/>
    <property type="project" value="UniProtKB-EC"/>
</dbReference>
<comment type="similarity">
    <text evidence="3 8">Belongs to the class-V pyridoxal-phosphate-dependent aminotransferase family. Csd subfamily.</text>
</comment>
<dbReference type="InterPro" id="IPR010970">
    <property type="entry name" value="Cys_dSase_SufS"/>
</dbReference>
<comment type="catalytic activity">
    <reaction evidence="6 8">
        <text>(sulfur carrier)-H + L-cysteine = (sulfur carrier)-SH + L-alanine</text>
        <dbReference type="Rhea" id="RHEA:43892"/>
        <dbReference type="Rhea" id="RHEA-COMP:14737"/>
        <dbReference type="Rhea" id="RHEA-COMP:14739"/>
        <dbReference type="ChEBI" id="CHEBI:29917"/>
        <dbReference type="ChEBI" id="CHEBI:35235"/>
        <dbReference type="ChEBI" id="CHEBI:57972"/>
        <dbReference type="ChEBI" id="CHEBI:64428"/>
        <dbReference type="EC" id="2.8.1.7"/>
    </reaction>
</comment>
<evidence type="ECO:0000256" key="4">
    <source>
        <dbReference type="ARBA" id="ARBA00022679"/>
    </source>
</evidence>
<dbReference type="RefSeq" id="WP_322520433.1">
    <property type="nucleotide sequence ID" value="NZ_CP140153.1"/>
</dbReference>
<evidence type="ECO:0000313" key="11">
    <source>
        <dbReference type="Proteomes" id="UP001327459"/>
    </source>
</evidence>
<name>A0ABZ0YTC8_9GAMM</name>
<evidence type="ECO:0000256" key="6">
    <source>
        <dbReference type="ARBA" id="ARBA00050776"/>
    </source>
</evidence>
<keyword evidence="5 8" id="KW-0663">Pyridoxal phosphate</keyword>
<dbReference type="PIRSF" id="PIRSF005572">
    <property type="entry name" value="NifS"/>
    <property type="match status" value="1"/>
</dbReference>
<dbReference type="PANTHER" id="PTHR43586">
    <property type="entry name" value="CYSTEINE DESULFURASE"/>
    <property type="match status" value="1"/>
</dbReference>
<organism evidence="10 11">
    <name type="scientific">Guyparkeria halophila</name>
    <dbReference type="NCBI Taxonomy" id="47960"/>
    <lineage>
        <taxon>Bacteria</taxon>
        <taxon>Pseudomonadati</taxon>
        <taxon>Pseudomonadota</taxon>
        <taxon>Gammaproteobacteria</taxon>
        <taxon>Chromatiales</taxon>
        <taxon>Thioalkalibacteraceae</taxon>
        <taxon>Guyparkeria</taxon>
    </lineage>
</organism>
<dbReference type="PROSITE" id="PS00595">
    <property type="entry name" value="AA_TRANSFER_CLASS_5"/>
    <property type="match status" value="1"/>
</dbReference>
<evidence type="ECO:0000256" key="1">
    <source>
        <dbReference type="ARBA" id="ARBA00001933"/>
    </source>
</evidence>
<dbReference type="PANTHER" id="PTHR43586:SF8">
    <property type="entry name" value="CYSTEINE DESULFURASE 1, CHLOROPLASTIC"/>
    <property type="match status" value="1"/>
</dbReference>
<dbReference type="EMBL" id="CP140153">
    <property type="protein sequence ID" value="WQH15404.1"/>
    <property type="molecule type" value="Genomic_DNA"/>
</dbReference>
<evidence type="ECO:0000256" key="8">
    <source>
        <dbReference type="RuleBase" id="RU004506"/>
    </source>
</evidence>
<dbReference type="InterPro" id="IPR020578">
    <property type="entry name" value="Aminotrans_V_PyrdxlP_BS"/>
</dbReference>
<dbReference type="SUPFAM" id="SSF53383">
    <property type="entry name" value="PLP-dependent transferases"/>
    <property type="match status" value="1"/>
</dbReference>
<dbReference type="NCBIfam" id="TIGR01979">
    <property type="entry name" value="sufS"/>
    <property type="match status" value="1"/>
</dbReference>
<dbReference type="Gene3D" id="3.90.1150.10">
    <property type="entry name" value="Aspartate Aminotransferase, domain 1"/>
    <property type="match status" value="1"/>
</dbReference>
<evidence type="ECO:0000256" key="2">
    <source>
        <dbReference type="ARBA" id="ARBA00002824"/>
    </source>
</evidence>
<evidence type="ECO:0000256" key="7">
    <source>
        <dbReference type="RuleBase" id="RU004504"/>
    </source>
</evidence>
<evidence type="ECO:0000256" key="5">
    <source>
        <dbReference type="ARBA" id="ARBA00022898"/>
    </source>
</evidence>
<keyword evidence="11" id="KW-1185">Reference proteome</keyword>
<dbReference type="InterPro" id="IPR015422">
    <property type="entry name" value="PyrdxlP-dep_Trfase_small"/>
</dbReference>
<sequence length="413" mass="44965">MADDGRTQPFSVDAIRAQFPALDQEVHGKPLVYLDNAATTQKPRVVIDTIREFYEQDNANIHRGVHTLSARASERFENARTRIARSLNAEHEREIVFVRGVTEAINLLAHSLSDDWRAGDEVILSELEHHANIVPWLMLGQRKGIVIRTIPVNEQGELKIDALPDLITDRTRLVAVNHVSNALGTINPVARIVEIAHGHDVPVLVDGAQGLPHGPVDVQALGCDFYACSSHKVFGPSGVGALYARGDWFDRLPPFMGGGDMIEEVRFDGVRFAPPPSKFEAGTPNIEGAIGFGAALEWADGLDWLAIERHEAALLERMSSGLSDIPGLRIVGQAAHKVPVVSFLIDGAHPHDIGTLLDSMGIAVRTGHHCAMPLMHCFDAPAGTARASAAFYNTLDEIDQFVAAVTRVRDMLV</sequence>
<feature type="domain" description="Aminotransferase class V" evidence="9">
    <location>
        <begin position="32"/>
        <end position="401"/>
    </location>
</feature>
<dbReference type="EC" id="2.8.1.7" evidence="8"/>
<dbReference type="InterPro" id="IPR016454">
    <property type="entry name" value="Cysteine_dSase"/>
</dbReference>
<dbReference type="InterPro" id="IPR000192">
    <property type="entry name" value="Aminotrans_V_dom"/>
</dbReference>
<reference evidence="10 11" key="1">
    <citation type="submission" date="2023-11" db="EMBL/GenBank/DDBJ databases">
        <title>MicrobeMod: A computational toolkit for identifying prokaryotic methylation and restriction-modification with nanopore sequencing.</title>
        <authorList>
            <person name="Crits-Christoph A."/>
            <person name="Kang S.C."/>
            <person name="Lee H."/>
            <person name="Ostrov N."/>
        </authorList>
    </citation>
    <scope>NUCLEOTIDE SEQUENCE [LARGE SCALE GENOMIC DNA]</scope>
    <source>
        <strain evidence="10 11">ATCC 49870</strain>
    </source>
</reference>
<comment type="function">
    <text evidence="2 8">Catalyzes the removal of elemental sulfur and selenium atoms from L-cysteine, L-cystine, L-selenocysteine, and L-selenocystine to produce L-alanine.</text>
</comment>
<evidence type="ECO:0000313" key="10">
    <source>
        <dbReference type="EMBL" id="WQH15404.1"/>
    </source>
</evidence>
<dbReference type="Gene3D" id="3.40.640.10">
    <property type="entry name" value="Type I PLP-dependent aspartate aminotransferase-like (Major domain)"/>
    <property type="match status" value="1"/>
</dbReference>
<dbReference type="CDD" id="cd06453">
    <property type="entry name" value="SufS_like"/>
    <property type="match status" value="1"/>
</dbReference>
<proteinExistence type="inferred from homology"/>
<dbReference type="InterPro" id="IPR015424">
    <property type="entry name" value="PyrdxlP-dep_Trfase"/>
</dbReference>
<keyword evidence="4 8" id="KW-0808">Transferase</keyword>
<gene>
    <name evidence="10" type="ORF">SR882_06420</name>
</gene>